<evidence type="ECO:0000313" key="4">
    <source>
        <dbReference type="EMBL" id="CAF9912177.1"/>
    </source>
</evidence>
<dbReference type="PANTHER" id="PTHR46825">
    <property type="entry name" value="D-ALANYL-D-ALANINE-CARBOXYPEPTIDASE/ENDOPEPTIDASE AMPH"/>
    <property type="match status" value="1"/>
</dbReference>
<dbReference type="Gene3D" id="2.40.128.600">
    <property type="match status" value="1"/>
</dbReference>
<dbReference type="Pfam" id="PF11954">
    <property type="entry name" value="DUF3471"/>
    <property type="match status" value="1"/>
</dbReference>
<comment type="similarity">
    <text evidence="1">Belongs to the peptidase S12 family.</text>
</comment>
<gene>
    <name evidence="4" type="ORF">ALECFALPRED_007896</name>
</gene>
<accession>A0A8H3ETU8</accession>
<evidence type="ECO:0000313" key="5">
    <source>
        <dbReference type="Proteomes" id="UP000664203"/>
    </source>
</evidence>
<sequence length="555" mass="62176">MADLLELDPVVERLENITPAIQDILKISGTAGVSIGVLHEQEIVIASGFGYRDIQAREEPDADTLYYIASLTQSITASGIALLVDDGKLQWYNAISDLLPRFQHQSPLIHNDTTIEDILSHRTGLEQKVNLWMREYSWPQVRKSSFTKTAAYLEPVHQLRSEFLENNWTYGLIAQVIKKISGQVFSEFVGQNIFKPLKMERTGLAGSRPFPLDVKNFAEAYMYNGDPPYRVHKPPVETSSEHEATVGVKSSVNDLIRYYRALLHATKEEYGSSGTYERSSPLKRARELLRPHTPMKRLLSSFGKTEYTLGWAQVTLPSALGALSGNAELVEKMPRIGEGLVNAPLILYQSGSLVGYQSSAILIPNTNSAIVVLSNTLANQHAADWIAQAVLEALLDVPHPTDFVALAREAAAENFMLFSYMHQVLVAKRISGTTCRGLSSYVGVYENTIKTFTIEIFSGEAGLGLSFNGSHVEYELKHYHFDTFSFEMDYHDFLKKEMRPVTHWRYFLLEFRESTESAKGTMGTILWRPDRLVEKGETFMKRTAAGGVTETSGSR</sequence>
<dbReference type="PANTHER" id="PTHR46825:SF14">
    <property type="entry name" value="BETA-LACTAMASE-RELATED DOMAIN-CONTAINING PROTEIN"/>
    <property type="match status" value="1"/>
</dbReference>
<dbReference type="SUPFAM" id="SSF56601">
    <property type="entry name" value="beta-lactamase/transpeptidase-like"/>
    <property type="match status" value="1"/>
</dbReference>
<dbReference type="InterPro" id="IPR021860">
    <property type="entry name" value="Peptidase_S12_Pab87-rel_C"/>
</dbReference>
<evidence type="ECO:0000256" key="1">
    <source>
        <dbReference type="ARBA" id="ARBA00038215"/>
    </source>
</evidence>
<proteinExistence type="inferred from homology"/>
<evidence type="ECO:0000259" key="2">
    <source>
        <dbReference type="Pfam" id="PF00144"/>
    </source>
</evidence>
<dbReference type="Pfam" id="PF00144">
    <property type="entry name" value="Beta-lactamase"/>
    <property type="match status" value="1"/>
</dbReference>
<dbReference type="OrthoDB" id="5946976at2759"/>
<dbReference type="InterPro" id="IPR001466">
    <property type="entry name" value="Beta-lactam-related"/>
</dbReference>
<organism evidence="4 5">
    <name type="scientific">Alectoria fallacina</name>
    <dbReference type="NCBI Taxonomy" id="1903189"/>
    <lineage>
        <taxon>Eukaryota</taxon>
        <taxon>Fungi</taxon>
        <taxon>Dikarya</taxon>
        <taxon>Ascomycota</taxon>
        <taxon>Pezizomycotina</taxon>
        <taxon>Lecanoromycetes</taxon>
        <taxon>OSLEUM clade</taxon>
        <taxon>Lecanoromycetidae</taxon>
        <taxon>Lecanorales</taxon>
        <taxon>Lecanorineae</taxon>
        <taxon>Parmeliaceae</taxon>
        <taxon>Alectoria</taxon>
    </lineage>
</organism>
<name>A0A8H3ETU8_9LECA</name>
<evidence type="ECO:0008006" key="6">
    <source>
        <dbReference type="Google" id="ProtNLM"/>
    </source>
</evidence>
<keyword evidence="5" id="KW-1185">Reference proteome</keyword>
<comment type="caution">
    <text evidence="4">The sequence shown here is derived from an EMBL/GenBank/DDBJ whole genome shotgun (WGS) entry which is preliminary data.</text>
</comment>
<dbReference type="InterPro" id="IPR050491">
    <property type="entry name" value="AmpC-like"/>
</dbReference>
<dbReference type="Proteomes" id="UP000664203">
    <property type="component" value="Unassembled WGS sequence"/>
</dbReference>
<dbReference type="Gene3D" id="3.40.710.10">
    <property type="entry name" value="DD-peptidase/beta-lactamase superfamily"/>
    <property type="match status" value="1"/>
</dbReference>
<dbReference type="AlphaFoldDB" id="A0A8H3ETU8"/>
<reference evidence="4" key="1">
    <citation type="submission" date="2021-03" db="EMBL/GenBank/DDBJ databases">
        <authorList>
            <person name="Tagirdzhanova G."/>
        </authorList>
    </citation>
    <scope>NUCLEOTIDE SEQUENCE</scope>
</reference>
<feature type="domain" description="Beta-lactamase-related" evidence="2">
    <location>
        <begin position="21"/>
        <end position="388"/>
    </location>
</feature>
<protein>
    <recommendedName>
        <fullName evidence="6">Beta-lactamase/transpeptidase-like protein</fullName>
    </recommendedName>
</protein>
<dbReference type="InterPro" id="IPR012338">
    <property type="entry name" value="Beta-lactam/transpept-like"/>
</dbReference>
<feature type="domain" description="Peptidase S12 Pab87-related C-terminal" evidence="3">
    <location>
        <begin position="436"/>
        <end position="496"/>
    </location>
</feature>
<evidence type="ECO:0000259" key="3">
    <source>
        <dbReference type="Pfam" id="PF11954"/>
    </source>
</evidence>
<dbReference type="EMBL" id="CAJPDR010000053">
    <property type="protein sequence ID" value="CAF9912177.1"/>
    <property type="molecule type" value="Genomic_DNA"/>
</dbReference>